<gene>
    <name evidence="1" type="ORF">SAMN05216251_103395</name>
</gene>
<dbReference type="InterPro" id="IPR029058">
    <property type="entry name" value="AB_hydrolase_fold"/>
</dbReference>
<reference evidence="2" key="1">
    <citation type="submission" date="2016-10" db="EMBL/GenBank/DDBJ databases">
        <authorList>
            <person name="Varghese N."/>
            <person name="Submissions S."/>
        </authorList>
    </citation>
    <scope>NUCLEOTIDE SEQUENCE [LARGE SCALE GENOMIC DNA]</scope>
    <source>
        <strain evidence="2">CGMCC 4.3510</strain>
    </source>
</reference>
<accession>A0A1I2B8W2</accession>
<name>A0A1I2B8W2_9ACTN</name>
<keyword evidence="1" id="KW-0378">Hydrolase</keyword>
<evidence type="ECO:0000313" key="2">
    <source>
        <dbReference type="Proteomes" id="UP000199323"/>
    </source>
</evidence>
<organism evidence="1 2">
    <name type="scientific">Actinacidiphila alni</name>
    <dbReference type="NCBI Taxonomy" id="380248"/>
    <lineage>
        <taxon>Bacteria</taxon>
        <taxon>Bacillati</taxon>
        <taxon>Actinomycetota</taxon>
        <taxon>Actinomycetes</taxon>
        <taxon>Kitasatosporales</taxon>
        <taxon>Streptomycetaceae</taxon>
        <taxon>Actinacidiphila</taxon>
    </lineage>
</organism>
<proteinExistence type="predicted"/>
<dbReference type="OrthoDB" id="4158640at2"/>
<dbReference type="GO" id="GO:0016787">
    <property type="term" value="F:hydrolase activity"/>
    <property type="evidence" value="ECO:0007669"/>
    <property type="project" value="UniProtKB-KW"/>
</dbReference>
<dbReference type="STRING" id="380248.SAMN05216251_103395"/>
<dbReference type="EMBL" id="FONG01000003">
    <property type="protein sequence ID" value="SFE52427.1"/>
    <property type="molecule type" value="Genomic_DNA"/>
</dbReference>
<dbReference type="RefSeq" id="WP_093712585.1">
    <property type="nucleotide sequence ID" value="NZ_FONG01000003.1"/>
</dbReference>
<sequence length="276" mass="29379">MNTLRFTAETVADGVLERDFTVDGIAGNSDDAGIPGVLWSPDPGTYRAPLVLMGHGGGNHKKHPAMAGRARRLVDGCGFHVAVIDAPGHGDRPRTAHDEREIAVMQRAMATGEPVGPVVVRYNAHLAERAVPEWRATLDALQGLPEIGTGGPVGWFGLNMGTAIGVPFVAAEPRITAAVFGQHWPEALAEQARRITVPVEFAMQWDDEHIPRSSALELFDAFASREKTLHANAGRHKELPRFEADSAVRFFARHLGARGTAASAGRAPGVSAVTAG</sequence>
<dbReference type="SUPFAM" id="SSF53474">
    <property type="entry name" value="alpha/beta-Hydrolases"/>
    <property type="match status" value="1"/>
</dbReference>
<protein>
    <submittedName>
        <fullName evidence="1">Dienelactone hydrolase</fullName>
    </submittedName>
</protein>
<dbReference type="AlphaFoldDB" id="A0A1I2B8W2"/>
<keyword evidence="2" id="KW-1185">Reference proteome</keyword>
<evidence type="ECO:0000313" key="1">
    <source>
        <dbReference type="EMBL" id="SFE52427.1"/>
    </source>
</evidence>
<dbReference type="Proteomes" id="UP000199323">
    <property type="component" value="Unassembled WGS sequence"/>
</dbReference>
<dbReference type="Gene3D" id="3.40.50.1820">
    <property type="entry name" value="alpha/beta hydrolase"/>
    <property type="match status" value="1"/>
</dbReference>